<evidence type="ECO:0000313" key="9">
    <source>
        <dbReference type="EMBL" id="MBB3933110.1"/>
    </source>
</evidence>
<organism evidence="9 10">
    <name type="scientific">Kaistia hirudinis</name>
    <dbReference type="NCBI Taxonomy" id="1293440"/>
    <lineage>
        <taxon>Bacteria</taxon>
        <taxon>Pseudomonadati</taxon>
        <taxon>Pseudomonadota</taxon>
        <taxon>Alphaproteobacteria</taxon>
        <taxon>Hyphomicrobiales</taxon>
        <taxon>Kaistiaceae</taxon>
        <taxon>Kaistia</taxon>
    </lineage>
</organism>
<dbReference type="InterPro" id="IPR036145">
    <property type="entry name" value="MinC_C_sf"/>
</dbReference>
<reference evidence="9 10" key="1">
    <citation type="submission" date="2020-08" db="EMBL/GenBank/DDBJ databases">
        <title>Genomic Encyclopedia of Type Strains, Phase IV (KMG-IV): sequencing the most valuable type-strain genomes for metagenomic binning, comparative biology and taxonomic classification.</title>
        <authorList>
            <person name="Goeker M."/>
        </authorList>
    </citation>
    <scope>NUCLEOTIDE SEQUENCE [LARGE SCALE GENOMIC DNA]</scope>
    <source>
        <strain evidence="9 10">DSM 25966</strain>
    </source>
</reference>
<feature type="domain" description="Septum formation inhibitor MinC C-terminal" evidence="7">
    <location>
        <begin position="133"/>
        <end position="231"/>
    </location>
</feature>
<dbReference type="GO" id="GO:0000902">
    <property type="term" value="P:cell morphogenesis"/>
    <property type="evidence" value="ECO:0007669"/>
    <property type="project" value="InterPro"/>
</dbReference>
<sequence>MSTAVKQRQTIRFRGRSFLATVLAPQLPLADWLAELERLASRSAGYFEHRPVILDVSGLPISERDFKGLLAALFERDIKVMGVEGVDTSWLGFGMPPSVSGGKHTDIVHTPNTEPPTKAKQSFGDQSIPSLLIETPVRSGQSIIFPQGDVTVIGSVASGAEIIAGNSIHIYGALRGRAIAGSTGNAAARIFCQRFEAELIAIDGLYQTADEIDAKYRGKAVQAWLARDQMNMAALA</sequence>
<proteinExistence type="inferred from homology"/>
<feature type="domain" description="Septum formation inhibitor MinC N-terminal" evidence="8">
    <location>
        <begin position="11"/>
        <end position="77"/>
    </location>
</feature>
<dbReference type="Pfam" id="PF05209">
    <property type="entry name" value="MinC_N"/>
    <property type="match status" value="1"/>
</dbReference>
<evidence type="ECO:0000313" key="10">
    <source>
        <dbReference type="Proteomes" id="UP000553963"/>
    </source>
</evidence>
<name>A0A840ARU6_9HYPH</name>
<dbReference type="SUPFAM" id="SSF63848">
    <property type="entry name" value="Cell-division inhibitor MinC, C-terminal domain"/>
    <property type="match status" value="1"/>
</dbReference>
<dbReference type="HAMAP" id="MF_00267">
    <property type="entry name" value="MinC"/>
    <property type="match status" value="1"/>
</dbReference>
<comment type="subunit">
    <text evidence="6">Interacts with MinD and FtsZ.</text>
</comment>
<dbReference type="GO" id="GO:0051302">
    <property type="term" value="P:regulation of cell division"/>
    <property type="evidence" value="ECO:0007669"/>
    <property type="project" value="InterPro"/>
</dbReference>
<evidence type="ECO:0000256" key="1">
    <source>
        <dbReference type="ARBA" id="ARBA00006291"/>
    </source>
</evidence>
<dbReference type="GO" id="GO:1901891">
    <property type="term" value="P:regulation of cell septum assembly"/>
    <property type="evidence" value="ECO:0007669"/>
    <property type="project" value="InterPro"/>
</dbReference>
<comment type="similarity">
    <text evidence="1 6">Belongs to the MinC family.</text>
</comment>
<evidence type="ECO:0000256" key="4">
    <source>
        <dbReference type="ARBA" id="ARBA00023306"/>
    </source>
</evidence>
<gene>
    <name evidence="6" type="primary">minC</name>
    <name evidence="9" type="ORF">GGR25_004174</name>
</gene>
<dbReference type="InterPro" id="IPR007874">
    <property type="entry name" value="MinC_N"/>
</dbReference>
<dbReference type="RefSeq" id="WP_183400754.1">
    <property type="nucleotide sequence ID" value="NZ_JACIDS010000005.1"/>
</dbReference>
<dbReference type="PANTHER" id="PTHR34108">
    <property type="entry name" value="SEPTUM SITE-DETERMINING PROTEIN MINC"/>
    <property type="match status" value="1"/>
</dbReference>
<protein>
    <recommendedName>
        <fullName evidence="6">Probable septum site-determining protein MinC</fullName>
    </recommendedName>
</protein>
<dbReference type="GO" id="GO:0000917">
    <property type="term" value="P:division septum assembly"/>
    <property type="evidence" value="ECO:0007669"/>
    <property type="project" value="UniProtKB-KW"/>
</dbReference>
<comment type="caution">
    <text evidence="9">The sequence shown here is derived from an EMBL/GenBank/DDBJ whole genome shotgun (WGS) entry which is preliminary data.</text>
</comment>
<keyword evidence="4 6" id="KW-0131">Cell cycle</keyword>
<dbReference type="Proteomes" id="UP000553963">
    <property type="component" value="Unassembled WGS sequence"/>
</dbReference>
<accession>A0A840ARU6</accession>
<dbReference type="Gene3D" id="3.30.70.260">
    <property type="match status" value="1"/>
</dbReference>
<dbReference type="Pfam" id="PF03775">
    <property type="entry name" value="MinC_C"/>
    <property type="match status" value="1"/>
</dbReference>
<evidence type="ECO:0000256" key="3">
    <source>
        <dbReference type="ARBA" id="ARBA00023210"/>
    </source>
</evidence>
<dbReference type="EMBL" id="JACIDS010000005">
    <property type="protein sequence ID" value="MBB3933110.1"/>
    <property type="molecule type" value="Genomic_DNA"/>
</dbReference>
<dbReference type="PANTHER" id="PTHR34108:SF1">
    <property type="entry name" value="SEPTUM SITE-DETERMINING PROTEIN MINC"/>
    <property type="match status" value="1"/>
</dbReference>
<evidence type="ECO:0000256" key="6">
    <source>
        <dbReference type="HAMAP-Rule" id="MF_00267"/>
    </source>
</evidence>
<evidence type="ECO:0000256" key="5">
    <source>
        <dbReference type="ARBA" id="ARBA00025606"/>
    </source>
</evidence>
<comment type="function">
    <text evidence="5 6">Cell division inhibitor that blocks the formation of polar Z ring septums. Rapidly oscillates between the poles of the cell to destabilize FtsZ filaments that have formed before they mature into polar Z rings. Prevents FtsZ polymerization.</text>
</comment>
<keyword evidence="2 6" id="KW-0132">Cell division</keyword>
<dbReference type="AlphaFoldDB" id="A0A840ARU6"/>
<evidence type="ECO:0000259" key="7">
    <source>
        <dbReference type="Pfam" id="PF03775"/>
    </source>
</evidence>
<dbReference type="InterPro" id="IPR013033">
    <property type="entry name" value="MinC"/>
</dbReference>
<evidence type="ECO:0000259" key="8">
    <source>
        <dbReference type="Pfam" id="PF05209"/>
    </source>
</evidence>
<dbReference type="Gene3D" id="2.160.20.70">
    <property type="match status" value="1"/>
</dbReference>
<dbReference type="InterPro" id="IPR016098">
    <property type="entry name" value="CAP/MinC_C"/>
</dbReference>
<dbReference type="InterPro" id="IPR005526">
    <property type="entry name" value="Septum_form_inhib_MinC_C"/>
</dbReference>
<dbReference type="NCBIfam" id="TIGR01222">
    <property type="entry name" value="minC"/>
    <property type="match status" value="1"/>
</dbReference>
<keyword evidence="3 6" id="KW-0717">Septation</keyword>
<keyword evidence="10" id="KW-1185">Reference proteome</keyword>
<evidence type="ECO:0000256" key="2">
    <source>
        <dbReference type="ARBA" id="ARBA00022618"/>
    </source>
</evidence>